<dbReference type="EMBL" id="JQCL01000057">
    <property type="protein sequence ID" value="KRO10971.1"/>
    <property type="molecule type" value="Genomic_DNA"/>
</dbReference>
<protein>
    <recommendedName>
        <fullName evidence="2">Ribose 5-phosphate isomerase A</fullName>
        <ecNumber evidence="2">5.3.1.6</ecNumber>
    </recommendedName>
</protein>
<gene>
    <name evidence="3" type="ORF">IV64_GL002667</name>
</gene>
<organism evidence="3 4">
    <name type="scientific">Lactiplantibacillus xiangfangensis</name>
    <dbReference type="NCBI Taxonomy" id="942150"/>
    <lineage>
        <taxon>Bacteria</taxon>
        <taxon>Bacillati</taxon>
        <taxon>Bacillota</taxon>
        <taxon>Bacilli</taxon>
        <taxon>Lactobacillales</taxon>
        <taxon>Lactobacillaceae</taxon>
        <taxon>Lactiplantibacillus</taxon>
    </lineage>
</organism>
<dbReference type="InterPro" id="IPR004788">
    <property type="entry name" value="Ribose5P_isomerase_type_A"/>
</dbReference>
<dbReference type="PATRIC" id="fig|942150.3.peg.2779"/>
<dbReference type="Proteomes" id="UP000051783">
    <property type="component" value="Unassembled WGS sequence"/>
</dbReference>
<dbReference type="EC" id="5.3.1.6" evidence="2"/>
<name>A0A0R2MFP4_9LACO</name>
<keyword evidence="1" id="KW-0413">Isomerase</keyword>
<accession>A0A0R2MFP4</accession>
<dbReference type="Gene3D" id="3.40.50.1360">
    <property type="match status" value="1"/>
</dbReference>
<dbReference type="CDD" id="cd01398">
    <property type="entry name" value="RPI_A"/>
    <property type="match status" value="1"/>
</dbReference>
<reference evidence="3 4" key="1">
    <citation type="journal article" date="2015" name="Genome Announc.">
        <title>Expanding the biotechnology potential of lactobacilli through comparative genomics of 213 strains and associated genera.</title>
        <authorList>
            <person name="Sun Z."/>
            <person name="Harris H.M."/>
            <person name="McCann A."/>
            <person name="Guo C."/>
            <person name="Argimon S."/>
            <person name="Zhang W."/>
            <person name="Yang X."/>
            <person name="Jeffery I.B."/>
            <person name="Cooney J.C."/>
            <person name="Kagawa T.F."/>
            <person name="Liu W."/>
            <person name="Song Y."/>
            <person name="Salvetti E."/>
            <person name="Wrobel A."/>
            <person name="Rasinkangas P."/>
            <person name="Parkhill J."/>
            <person name="Rea M.C."/>
            <person name="O'Sullivan O."/>
            <person name="Ritari J."/>
            <person name="Douillard F.P."/>
            <person name="Paul Ross R."/>
            <person name="Yang R."/>
            <person name="Briner A.E."/>
            <person name="Felis G.E."/>
            <person name="de Vos W.M."/>
            <person name="Barrangou R."/>
            <person name="Klaenhammer T.R."/>
            <person name="Caufield P.W."/>
            <person name="Cui Y."/>
            <person name="Zhang H."/>
            <person name="O'Toole P.W."/>
        </authorList>
    </citation>
    <scope>NUCLEOTIDE SEQUENCE [LARGE SCALE GENOMIC DNA]</scope>
    <source>
        <strain evidence="3 4">LMG 26013</strain>
    </source>
</reference>
<dbReference type="OrthoDB" id="5870696at2"/>
<keyword evidence="4" id="KW-1185">Reference proteome</keyword>
<proteinExistence type="predicted"/>
<dbReference type="Pfam" id="PF06026">
    <property type="entry name" value="Rib_5-P_isom_A"/>
    <property type="match status" value="1"/>
</dbReference>
<dbReference type="Gene3D" id="3.30.70.260">
    <property type="match status" value="1"/>
</dbReference>
<evidence type="ECO:0000313" key="4">
    <source>
        <dbReference type="Proteomes" id="UP000051783"/>
    </source>
</evidence>
<dbReference type="PANTHER" id="PTHR11934:SF0">
    <property type="entry name" value="RIBOSE-5-PHOSPHATE ISOMERASE"/>
    <property type="match status" value="1"/>
</dbReference>
<dbReference type="InterPro" id="IPR037171">
    <property type="entry name" value="NagB/RpiA_transferase-like"/>
</dbReference>
<dbReference type="PANTHER" id="PTHR11934">
    <property type="entry name" value="RIBOSE-5-PHOSPHATE ISOMERASE"/>
    <property type="match status" value="1"/>
</dbReference>
<evidence type="ECO:0000313" key="3">
    <source>
        <dbReference type="EMBL" id="KRO10971.1"/>
    </source>
</evidence>
<comment type="caution">
    <text evidence="3">The sequence shown here is derived from an EMBL/GenBank/DDBJ whole genome shotgun (WGS) entry which is preliminary data.</text>
</comment>
<dbReference type="GO" id="GO:0005829">
    <property type="term" value="C:cytosol"/>
    <property type="evidence" value="ECO:0007669"/>
    <property type="project" value="TreeGrafter"/>
</dbReference>
<dbReference type="GO" id="GO:0004751">
    <property type="term" value="F:ribose-5-phosphate isomerase activity"/>
    <property type="evidence" value="ECO:0007669"/>
    <property type="project" value="UniProtKB-UniRule"/>
</dbReference>
<dbReference type="RefSeq" id="WP_057706457.1">
    <property type="nucleotide sequence ID" value="NZ_JQCL01000057.1"/>
</dbReference>
<dbReference type="AlphaFoldDB" id="A0A0R2MFP4"/>
<dbReference type="GO" id="GO:0006014">
    <property type="term" value="P:D-ribose metabolic process"/>
    <property type="evidence" value="ECO:0007669"/>
    <property type="project" value="TreeGrafter"/>
</dbReference>
<dbReference type="SUPFAM" id="SSF75445">
    <property type="entry name" value="D-ribose-5-phosphate isomerase (RpiA), lid domain"/>
    <property type="match status" value="1"/>
</dbReference>
<dbReference type="SUPFAM" id="SSF100950">
    <property type="entry name" value="NagB/RpiA/CoA transferase-like"/>
    <property type="match status" value="1"/>
</dbReference>
<evidence type="ECO:0000256" key="1">
    <source>
        <dbReference type="ARBA" id="ARBA00023235"/>
    </source>
</evidence>
<evidence type="ECO:0000256" key="2">
    <source>
        <dbReference type="NCBIfam" id="TIGR00021"/>
    </source>
</evidence>
<dbReference type="NCBIfam" id="TIGR00021">
    <property type="entry name" value="rpiA"/>
    <property type="match status" value="1"/>
</dbReference>
<dbReference type="GO" id="GO:0009052">
    <property type="term" value="P:pentose-phosphate shunt, non-oxidative branch"/>
    <property type="evidence" value="ECO:0007669"/>
    <property type="project" value="InterPro"/>
</dbReference>
<dbReference type="STRING" id="942150.IV64_GL002667"/>
<sequence length="223" mass="24139">MESIKQAIVQQALTLIKPQMVVGFGGGTTVGELVKEAANHVNDITVVTPSPTTRQLATILGYTVIDTQYCDRIDIAFDGCDQLDHHGNALKSGGGIHANEKIIASLADEYWLLTMQERLVNQFDTKTPLVLEVLTAGLSLAMRTISELGGQATIRTATNRDGFTLTDSGNLLIDCHFPSYDNLHELNSELSALAGVVETSYFDRLVSNALLGDAETQTVNQLF</sequence>